<dbReference type="GO" id="GO:0006508">
    <property type="term" value="P:proteolysis"/>
    <property type="evidence" value="ECO:0007669"/>
    <property type="project" value="UniProtKB-KW"/>
</dbReference>
<dbReference type="Pfam" id="PF02190">
    <property type="entry name" value="LON_substr_bdg"/>
    <property type="match status" value="1"/>
</dbReference>
<dbReference type="InterPro" id="IPR046336">
    <property type="entry name" value="Lon_prtase_N_sf"/>
</dbReference>
<dbReference type="PANTHER" id="PTHR46732">
    <property type="entry name" value="ATP-DEPENDENT PROTEASE LA (LON) DOMAIN PROTEIN"/>
    <property type="match status" value="1"/>
</dbReference>
<dbReference type="PANTHER" id="PTHR46732:SF8">
    <property type="entry name" value="ATP-DEPENDENT PROTEASE LA (LON) DOMAIN PROTEIN"/>
    <property type="match status" value="1"/>
</dbReference>
<accession>A0A0C2YDS5</accession>
<organism evidence="2 3">
    <name type="scientific">Paramagnetospirillum magnetotacticum MS-1</name>
    <dbReference type="NCBI Taxonomy" id="272627"/>
    <lineage>
        <taxon>Bacteria</taxon>
        <taxon>Pseudomonadati</taxon>
        <taxon>Pseudomonadota</taxon>
        <taxon>Alphaproteobacteria</taxon>
        <taxon>Rhodospirillales</taxon>
        <taxon>Magnetospirillaceae</taxon>
        <taxon>Paramagnetospirillum</taxon>
    </lineage>
</organism>
<dbReference type="AlphaFoldDB" id="A0A0C2YDS5"/>
<dbReference type="InterPro" id="IPR015947">
    <property type="entry name" value="PUA-like_sf"/>
</dbReference>
<dbReference type="OrthoDB" id="9806457at2"/>
<dbReference type="PROSITE" id="PS51787">
    <property type="entry name" value="LON_N"/>
    <property type="match status" value="1"/>
</dbReference>
<keyword evidence="2" id="KW-0645">Protease</keyword>
<keyword evidence="2" id="KW-0378">Hydrolase</keyword>
<keyword evidence="3" id="KW-1185">Reference proteome</keyword>
<dbReference type="EMBL" id="JXSL01000030">
    <property type="protein sequence ID" value="KIL97859.1"/>
    <property type="molecule type" value="Genomic_DNA"/>
</dbReference>
<evidence type="ECO:0000313" key="2">
    <source>
        <dbReference type="EMBL" id="KIL97859.1"/>
    </source>
</evidence>
<name>A0A0C2YDS5_PARME</name>
<feature type="domain" description="Lon N-terminal" evidence="1">
    <location>
        <begin position="16"/>
        <end position="209"/>
    </location>
</feature>
<dbReference type="SMART" id="SM00464">
    <property type="entry name" value="LON"/>
    <property type="match status" value="1"/>
</dbReference>
<dbReference type="STRING" id="272627.CCC_00920"/>
<proteinExistence type="predicted"/>
<evidence type="ECO:0000313" key="3">
    <source>
        <dbReference type="Proteomes" id="UP000031971"/>
    </source>
</evidence>
<dbReference type="Proteomes" id="UP000031971">
    <property type="component" value="Unassembled WGS sequence"/>
</dbReference>
<comment type="caution">
    <text evidence="2">The sequence shown here is derived from an EMBL/GenBank/DDBJ whole genome shotgun (WGS) entry which is preliminary data.</text>
</comment>
<gene>
    <name evidence="2" type="ORF">CCC_00920</name>
</gene>
<reference evidence="2 3" key="1">
    <citation type="submission" date="2015-01" db="EMBL/GenBank/DDBJ databases">
        <title>Genome Sequence of Magnetospirillum magnetotacticum Strain MS-1.</title>
        <authorList>
            <person name="Marinov G.K."/>
            <person name="Smalley M.D."/>
            <person name="DeSalvo G."/>
        </authorList>
    </citation>
    <scope>NUCLEOTIDE SEQUENCE [LARGE SCALE GENOMIC DNA]</scope>
    <source>
        <strain evidence="2 3">MS-1</strain>
    </source>
</reference>
<protein>
    <submittedName>
        <fullName evidence="2">ATP-dependent protease La domain protein</fullName>
    </submittedName>
</protein>
<dbReference type="SUPFAM" id="SSF88697">
    <property type="entry name" value="PUA domain-like"/>
    <property type="match status" value="1"/>
</dbReference>
<dbReference type="RefSeq" id="WP_009870417.1">
    <property type="nucleotide sequence ID" value="NZ_JXSL01000030.1"/>
</dbReference>
<dbReference type="Gene3D" id="2.30.130.40">
    <property type="entry name" value="LON domain-like"/>
    <property type="match status" value="1"/>
</dbReference>
<dbReference type="GO" id="GO:0008233">
    <property type="term" value="F:peptidase activity"/>
    <property type="evidence" value="ECO:0007669"/>
    <property type="project" value="UniProtKB-KW"/>
</dbReference>
<dbReference type="InterPro" id="IPR003111">
    <property type="entry name" value="Lon_prtase_N"/>
</dbReference>
<evidence type="ECO:0000259" key="1">
    <source>
        <dbReference type="PROSITE" id="PS51787"/>
    </source>
</evidence>
<sequence length="219" mass="23726">MQSDRKLRMDDLPRDLPVFAVSGAILLPKGSSPFMVFEPRYLAMVDDALGMGRMFALVQPRDERDKSGTVKGLYDVGCLGRITAFGETGDGRYLITAAGVCRFRLSGEMEGRAGYRRVRADYTPFSADLDGSDCGPVDRRGLLSIVRAYLGGLGMSADIAQLEKADDADLTVRLAMACPFAPAEKQALLEAASHAERCQLMTGLIQRELLNETGGSSIH</sequence>